<dbReference type="EMBL" id="FNRJ01000001">
    <property type="protein sequence ID" value="SEA07872.1"/>
    <property type="molecule type" value="Genomic_DNA"/>
</dbReference>
<dbReference type="AlphaFoldDB" id="A0A1H3YAC2"/>
<evidence type="ECO:0000313" key="2">
    <source>
        <dbReference type="EMBL" id="SEA07872.1"/>
    </source>
</evidence>
<keyword evidence="1" id="KW-0812">Transmembrane</keyword>
<gene>
    <name evidence="2" type="ORF">SAMN02745729_101404</name>
</gene>
<sequence length="341" mass="38492">MSDAKNPWSFLGYDLRQVVSPVSWKLAWEELFFEKNRFFHPYICEVVKLVTVDGKEMFIRQDDPVTAARSKATALLLPPEQYLIRELVIPAVAEANLYDIVSLDVLSNSPFPADETRYGWRITKRGEGQVELVLAITSTQLVHHAFFQSNLKGVPAEYEIWCAHGTGYIEISGYLEHQRIRRQKKKIAWLLGKSAAITLLLMLCSMLPAGFKLLEMQAVRSQFLAVNEEAEESVRLREQLVANNNLINNIKTLPASSLDPLQQLEHLTRSLPDDVFLKLVEMTPVTIRITGQADRAAELMQDLNADEAYERVTAPAAISINRASGKEQFTLDIRLPQRGGA</sequence>
<keyword evidence="1" id="KW-1133">Transmembrane helix</keyword>
<evidence type="ECO:0000313" key="3">
    <source>
        <dbReference type="Proteomes" id="UP000242469"/>
    </source>
</evidence>
<keyword evidence="3" id="KW-1185">Reference proteome</keyword>
<keyword evidence="1" id="KW-0472">Membrane</keyword>
<dbReference type="STRING" id="1122198.SAMN02745729_101404"/>
<dbReference type="RefSeq" id="WP_091822281.1">
    <property type="nucleotide sequence ID" value="NZ_FNRJ01000001.1"/>
</dbReference>
<protein>
    <submittedName>
        <fullName evidence="2">General secretion pathway protein L</fullName>
    </submittedName>
</protein>
<feature type="transmembrane region" description="Helical" evidence="1">
    <location>
        <begin position="187"/>
        <end position="211"/>
    </location>
</feature>
<name>A0A1H3YAC2_9GAMM</name>
<organism evidence="2 3">
    <name type="scientific">Marinobacterium iners DSM 11526</name>
    <dbReference type="NCBI Taxonomy" id="1122198"/>
    <lineage>
        <taxon>Bacteria</taxon>
        <taxon>Pseudomonadati</taxon>
        <taxon>Pseudomonadota</taxon>
        <taxon>Gammaproteobacteria</taxon>
        <taxon>Oceanospirillales</taxon>
        <taxon>Oceanospirillaceae</taxon>
        <taxon>Marinobacterium</taxon>
    </lineage>
</organism>
<accession>A0A1H3YAC2</accession>
<dbReference type="Pfam" id="PF05137">
    <property type="entry name" value="PilN"/>
    <property type="match status" value="1"/>
</dbReference>
<dbReference type="Proteomes" id="UP000242469">
    <property type="component" value="Unassembled WGS sequence"/>
</dbReference>
<reference evidence="3" key="1">
    <citation type="submission" date="2016-10" db="EMBL/GenBank/DDBJ databases">
        <authorList>
            <person name="Varghese N."/>
            <person name="Submissions S."/>
        </authorList>
    </citation>
    <scope>NUCLEOTIDE SEQUENCE [LARGE SCALE GENOMIC DNA]</scope>
    <source>
        <strain evidence="3">DSM 11526</strain>
    </source>
</reference>
<dbReference type="InterPro" id="IPR007813">
    <property type="entry name" value="PilN"/>
</dbReference>
<proteinExistence type="predicted"/>
<evidence type="ECO:0000256" key="1">
    <source>
        <dbReference type="SAM" id="Phobius"/>
    </source>
</evidence>